<comment type="subcellular location">
    <subcellularLocation>
        <location evidence="2">Cell outer membrane</location>
    </subcellularLocation>
</comment>
<protein>
    <recommendedName>
        <fullName evidence="2">Outer membrane lipoprotein Blc</fullName>
    </recommendedName>
</protein>
<dbReference type="OrthoDB" id="9793905at2"/>
<accession>A0A3E1RCP0</accession>
<comment type="subunit">
    <text evidence="2">Homodimer.</text>
</comment>
<dbReference type="InterPro" id="IPR012674">
    <property type="entry name" value="Calycin"/>
</dbReference>
<dbReference type="PRINTS" id="PR01171">
    <property type="entry name" value="BCTLIPOCALIN"/>
</dbReference>
<dbReference type="InterPro" id="IPR002446">
    <property type="entry name" value="Lipocalin_bac"/>
</dbReference>
<comment type="similarity">
    <text evidence="1 2">Belongs to the calycin superfamily. Lipocalin family.</text>
</comment>
<dbReference type="AlphaFoldDB" id="A0A3E1RCP0"/>
<keyword evidence="5" id="KW-1185">Reference proteome</keyword>
<dbReference type="EMBL" id="QFZK01000004">
    <property type="protein sequence ID" value="RFO97134.1"/>
    <property type="molecule type" value="Genomic_DNA"/>
</dbReference>
<reference evidence="4 5" key="1">
    <citation type="submission" date="2018-05" db="EMBL/GenBank/DDBJ databases">
        <title>Rhodoferax soyangensis sp.nov., isolated from an oligotrophic freshwater lake.</title>
        <authorList>
            <person name="Park M."/>
        </authorList>
    </citation>
    <scope>NUCLEOTIDE SEQUENCE [LARGE SCALE GENOMIC DNA]</scope>
    <source>
        <strain evidence="4 5">IMCC26218</strain>
    </source>
</reference>
<dbReference type="InterPro" id="IPR047202">
    <property type="entry name" value="Lipocalin_Blc-like_dom"/>
</dbReference>
<dbReference type="PANTHER" id="PTHR10612:SF34">
    <property type="entry name" value="APOLIPOPROTEIN D"/>
    <property type="match status" value="1"/>
</dbReference>
<dbReference type="GO" id="GO:0009279">
    <property type="term" value="C:cell outer membrane"/>
    <property type="evidence" value="ECO:0007669"/>
    <property type="project" value="UniProtKB-SubCell"/>
</dbReference>
<dbReference type="PANTHER" id="PTHR10612">
    <property type="entry name" value="APOLIPOPROTEIN D"/>
    <property type="match status" value="1"/>
</dbReference>
<dbReference type="CDD" id="cd19438">
    <property type="entry name" value="lipocalin_Blc-like"/>
    <property type="match status" value="1"/>
</dbReference>
<comment type="caution">
    <text evidence="4">The sequence shown here is derived from an EMBL/GenBank/DDBJ whole genome shotgun (WGS) entry which is preliminary data.</text>
</comment>
<evidence type="ECO:0000256" key="2">
    <source>
        <dbReference type="PIRNR" id="PIRNR036893"/>
    </source>
</evidence>
<keyword evidence="2" id="KW-0472">Membrane</keyword>
<gene>
    <name evidence="4" type="ORF">DIC66_08285</name>
</gene>
<dbReference type="Pfam" id="PF08212">
    <property type="entry name" value="Lipocalin_2"/>
    <property type="match status" value="1"/>
</dbReference>
<comment type="function">
    <text evidence="2">Involved in the storage or transport of lipids necessary for membrane maintenance under stressful conditions. Displays a binding preference for lysophospholipids.</text>
</comment>
<evidence type="ECO:0000256" key="1">
    <source>
        <dbReference type="ARBA" id="ARBA00006889"/>
    </source>
</evidence>
<dbReference type="Proteomes" id="UP000260665">
    <property type="component" value="Unassembled WGS sequence"/>
</dbReference>
<feature type="chain" id="PRO_5017498465" description="Outer membrane lipoprotein Blc" evidence="2">
    <location>
        <begin position="27"/>
        <end position="188"/>
    </location>
</feature>
<proteinExistence type="inferred from homology"/>
<dbReference type="InterPro" id="IPR022272">
    <property type="entry name" value="Lipocalin_CS"/>
</dbReference>
<keyword evidence="2" id="KW-0446">Lipid-binding</keyword>
<dbReference type="GO" id="GO:0006950">
    <property type="term" value="P:response to stress"/>
    <property type="evidence" value="ECO:0007669"/>
    <property type="project" value="UniProtKB-ARBA"/>
</dbReference>
<dbReference type="PIRSF" id="PIRSF036893">
    <property type="entry name" value="Lipocalin_ApoD"/>
    <property type="match status" value="1"/>
</dbReference>
<dbReference type="RefSeq" id="WP_117176019.1">
    <property type="nucleotide sequence ID" value="NZ_QFZK01000004.1"/>
</dbReference>
<sequence>MTSPRPLLPRLLLPALLLGTPLAALAQTPAAAPAPVTSVAAVDLARYSGKWFEIAAFPMFFQRSCIGDTTAEYSARDDGAINVHNRCRTDSGFDDATGKATVVEGFANSRLKVSFFWPFKADYWVLGLDPEYRWAVVGNPNRKYLWVLSRTPQLPAPLLEAALASASAQGFDLSQLHYTSQTAPQTKP</sequence>
<feature type="signal peptide" evidence="2">
    <location>
        <begin position="1"/>
        <end position="26"/>
    </location>
</feature>
<evidence type="ECO:0000259" key="3">
    <source>
        <dbReference type="Pfam" id="PF08212"/>
    </source>
</evidence>
<dbReference type="Gene3D" id="2.40.128.20">
    <property type="match status" value="1"/>
</dbReference>
<evidence type="ECO:0000313" key="4">
    <source>
        <dbReference type="EMBL" id="RFO97134.1"/>
    </source>
</evidence>
<keyword evidence="2" id="KW-0998">Cell outer membrane</keyword>
<name>A0A3E1RCP0_9BURK</name>
<dbReference type="PROSITE" id="PS00213">
    <property type="entry name" value="LIPOCALIN"/>
    <property type="match status" value="1"/>
</dbReference>
<evidence type="ECO:0000313" key="5">
    <source>
        <dbReference type="Proteomes" id="UP000260665"/>
    </source>
</evidence>
<keyword evidence="2" id="KW-0449">Lipoprotein</keyword>
<dbReference type="InterPro" id="IPR000566">
    <property type="entry name" value="Lipocln_cytosolic_FA-bd_dom"/>
</dbReference>
<organism evidence="4 5">
    <name type="scientific">Rhodoferax lacus</name>
    <dbReference type="NCBI Taxonomy" id="2184758"/>
    <lineage>
        <taxon>Bacteria</taxon>
        <taxon>Pseudomonadati</taxon>
        <taxon>Pseudomonadota</taxon>
        <taxon>Betaproteobacteria</taxon>
        <taxon>Burkholderiales</taxon>
        <taxon>Comamonadaceae</taxon>
        <taxon>Rhodoferax</taxon>
    </lineage>
</organism>
<keyword evidence="2" id="KW-0732">Signal</keyword>
<dbReference type="InterPro" id="IPR022271">
    <property type="entry name" value="Lipocalin_ApoD"/>
</dbReference>
<dbReference type="GO" id="GO:0008289">
    <property type="term" value="F:lipid binding"/>
    <property type="evidence" value="ECO:0007669"/>
    <property type="project" value="UniProtKB-UniRule"/>
</dbReference>
<feature type="domain" description="Lipocalin/cytosolic fatty-acid binding" evidence="3">
    <location>
        <begin position="42"/>
        <end position="181"/>
    </location>
</feature>
<dbReference type="SUPFAM" id="SSF50814">
    <property type="entry name" value="Lipocalins"/>
    <property type="match status" value="1"/>
</dbReference>